<sequence>MHNPLQRLARPDQPKRLLRERLAGAKGKLVAVREKYGRTLRVHRALNAPLPLPAPAIDRAALVNYATFLALERDRVCAELYPHMGAKGAQFVLSMNEAWSFFHEGDNSLSDRKGLPPASSRALKVLDLVGIDWRKDATETDRARYDDADRADIGERPAVPFGFPALDAGLMEALDDLTRLDAAIEAMHSGNPNRDGDTVPGYEGLEWARNEALDHFVTIRARGLDGLQAKARAILTKSVQDAGDHVEQIV</sequence>
<dbReference type="RefSeq" id="WP_238232695.1">
    <property type="nucleotide sequence ID" value="NZ_BPRA01000022.1"/>
</dbReference>
<reference evidence="1" key="2">
    <citation type="submission" date="2021-08" db="EMBL/GenBank/DDBJ databases">
        <authorList>
            <person name="Tani A."/>
            <person name="Ola A."/>
            <person name="Ogura Y."/>
            <person name="Katsura K."/>
            <person name="Hayashi T."/>
        </authorList>
    </citation>
    <scope>NUCLEOTIDE SEQUENCE</scope>
    <source>
        <strain evidence="1">DSM 23674</strain>
    </source>
</reference>
<dbReference type="EMBL" id="BPRA01000022">
    <property type="protein sequence ID" value="GJE57350.1"/>
    <property type="molecule type" value="Genomic_DNA"/>
</dbReference>
<protein>
    <submittedName>
        <fullName evidence="1">Uncharacterized protein</fullName>
    </submittedName>
</protein>
<gene>
    <name evidence="1" type="ORF">EKPJFOCH_3864</name>
</gene>
<reference evidence="1" key="1">
    <citation type="journal article" date="2021" name="Front. Microbiol.">
        <title>Comprehensive Comparative Genomics and Phenotyping of Methylobacterium Species.</title>
        <authorList>
            <person name="Alessa O."/>
            <person name="Ogura Y."/>
            <person name="Fujitani Y."/>
            <person name="Takami H."/>
            <person name="Hayashi T."/>
            <person name="Sahin N."/>
            <person name="Tani A."/>
        </authorList>
    </citation>
    <scope>NUCLEOTIDE SEQUENCE</scope>
    <source>
        <strain evidence="1">DSM 23674</strain>
    </source>
</reference>
<accession>A0ABQ4TUQ6</accession>
<proteinExistence type="predicted"/>
<evidence type="ECO:0000313" key="2">
    <source>
        <dbReference type="Proteomes" id="UP001055101"/>
    </source>
</evidence>
<keyword evidence="2" id="KW-1185">Reference proteome</keyword>
<name>A0ABQ4TUQ6_9HYPH</name>
<organism evidence="1 2">
    <name type="scientific">Methylobacterium thuringiense</name>
    <dbReference type="NCBI Taxonomy" id="1003091"/>
    <lineage>
        <taxon>Bacteria</taxon>
        <taxon>Pseudomonadati</taxon>
        <taxon>Pseudomonadota</taxon>
        <taxon>Alphaproteobacteria</taxon>
        <taxon>Hyphomicrobiales</taxon>
        <taxon>Methylobacteriaceae</taxon>
        <taxon>Methylobacterium</taxon>
    </lineage>
</organism>
<evidence type="ECO:0000313" key="1">
    <source>
        <dbReference type="EMBL" id="GJE57350.1"/>
    </source>
</evidence>
<comment type="caution">
    <text evidence="1">The sequence shown here is derived from an EMBL/GenBank/DDBJ whole genome shotgun (WGS) entry which is preliminary data.</text>
</comment>
<dbReference type="Proteomes" id="UP001055101">
    <property type="component" value="Unassembled WGS sequence"/>
</dbReference>